<gene>
    <name evidence="2" type="ORF">GPM918_LOCUS37882</name>
    <name evidence="3" type="ORF">SRO942_LOCUS38669</name>
</gene>
<dbReference type="EMBL" id="CAJOBC010090042">
    <property type="protein sequence ID" value="CAF4386969.1"/>
    <property type="molecule type" value="Genomic_DNA"/>
</dbReference>
<reference evidence="2" key="1">
    <citation type="submission" date="2021-02" db="EMBL/GenBank/DDBJ databases">
        <authorList>
            <person name="Nowell W R."/>
        </authorList>
    </citation>
    <scope>NUCLEOTIDE SEQUENCE</scope>
</reference>
<dbReference type="AlphaFoldDB" id="A0A815VB62"/>
<feature type="compositionally biased region" description="Basic and acidic residues" evidence="1">
    <location>
        <begin position="1"/>
        <end position="16"/>
    </location>
</feature>
<protein>
    <submittedName>
        <fullName evidence="2">Uncharacterized protein</fullName>
    </submittedName>
</protein>
<evidence type="ECO:0000313" key="2">
    <source>
        <dbReference type="EMBL" id="CAF1527812.1"/>
    </source>
</evidence>
<organism evidence="2 4">
    <name type="scientific">Didymodactylos carnosus</name>
    <dbReference type="NCBI Taxonomy" id="1234261"/>
    <lineage>
        <taxon>Eukaryota</taxon>
        <taxon>Metazoa</taxon>
        <taxon>Spiralia</taxon>
        <taxon>Gnathifera</taxon>
        <taxon>Rotifera</taxon>
        <taxon>Eurotatoria</taxon>
        <taxon>Bdelloidea</taxon>
        <taxon>Philodinida</taxon>
        <taxon>Philodinidae</taxon>
        <taxon>Didymodactylos</taxon>
    </lineage>
</organism>
<evidence type="ECO:0000313" key="3">
    <source>
        <dbReference type="EMBL" id="CAF4386969.1"/>
    </source>
</evidence>
<feature type="region of interest" description="Disordered" evidence="1">
    <location>
        <begin position="1"/>
        <end position="28"/>
    </location>
</feature>
<dbReference type="Proteomes" id="UP000681722">
    <property type="component" value="Unassembled WGS sequence"/>
</dbReference>
<proteinExistence type="predicted"/>
<dbReference type="Proteomes" id="UP000663829">
    <property type="component" value="Unassembled WGS sequence"/>
</dbReference>
<evidence type="ECO:0000256" key="1">
    <source>
        <dbReference type="SAM" id="MobiDB-lite"/>
    </source>
</evidence>
<sequence>MRVLGKENHNRKEETGARPITGTDRIQTGERAAEVGALRVFEENVDKADTNLLQAGNFTACPTMTAIKKMAAEYREKHQLDLDYYNEIRLLSNALEAADI</sequence>
<name>A0A815VB62_9BILA</name>
<accession>A0A815VB62</accession>
<dbReference type="EMBL" id="CAJNOQ010024467">
    <property type="protein sequence ID" value="CAF1527812.1"/>
    <property type="molecule type" value="Genomic_DNA"/>
</dbReference>
<evidence type="ECO:0000313" key="4">
    <source>
        <dbReference type="Proteomes" id="UP000663829"/>
    </source>
</evidence>
<comment type="caution">
    <text evidence="2">The sequence shown here is derived from an EMBL/GenBank/DDBJ whole genome shotgun (WGS) entry which is preliminary data.</text>
</comment>
<keyword evidence="4" id="KW-1185">Reference proteome</keyword>